<evidence type="ECO:0000313" key="2">
    <source>
        <dbReference type="Proteomes" id="UP001396334"/>
    </source>
</evidence>
<comment type="caution">
    <text evidence="1">The sequence shown here is derived from an EMBL/GenBank/DDBJ whole genome shotgun (WGS) entry which is preliminary data.</text>
</comment>
<reference evidence="1 2" key="1">
    <citation type="journal article" date="2024" name="G3 (Bethesda)">
        <title>Genome assembly of Hibiscus sabdariffa L. provides insights into metabolisms of medicinal natural products.</title>
        <authorList>
            <person name="Kim T."/>
        </authorList>
    </citation>
    <scope>NUCLEOTIDE SEQUENCE [LARGE SCALE GENOMIC DNA]</scope>
    <source>
        <strain evidence="1">TK-2024</strain>
        <tissue evidence="1">Old leaves</tissue>
    </source>
</reference>
<evidence type="ECO:0000313" key="1">
    <source>
        <dbReference type="EMBL" id="KAK8476927.1"/>
    </source>
</evidence>
<proteinExistence type="predicted"/>
<dbReference type="Proteomes" id="UP001396334">
    <property type="component" value="Unassembled WGS sequence"/>
</dbReference>
<name>A0ABR1ZA78_9ROSI</name>
<protein>
    <submittedName>
        <fullName evidence="1">Uncharacterized protein</fullName>
    </submittedName>
</protein>
<accession>A0ABR1ZA78</accession>
<keyword evidence="2" id="KW-1185">Reference proteome</keyword>
<gene>
    <name evidence="1" type="ORF">V6N11_063373</name>
</gene>
<organism evidence="1 2">
    <name type="scientific">Hibiscus sabdariffa</name>
    <name type="common">roselle</name>
    <dbReference type="NCBI Taxonomy" id="183260"/>
    <lineage>
        <taxon>Eukaryota</taxon>
        <taxon>Viridiplantae</taxon>
        <taxon>Streptophyta</taxon>
        <taxon>Embryophyta</taxon>
        <taxon>Tracheophyta</taxon>
        <taxon>Spermatophyta</taxon>
        <taxon>Magnoliopsida</taxon>
        <taxon>eudicotyledons</taxon>
        <taxon>Gunneridae</taxon>
        <taxon>Pentapetalae</taxon>
        <taxon>rosids</taxon>
        <taxon>malvids</taxon>
        <taxon>Malvales</taxon>
        <taxon>Malvaceae</taxon>
        <taxon>Malvoideae</taxon>
        <taxon>Hibiscus</taxon>
    </lineage>
</organism>
<dbReference type="EMBL" id="JBBPBN010001978">
    <property type="protein sequence ID" value="KAK8476927.1"/>
    <property type="molecule type" value="Genomic_DNA"/>
</dbReference>
<sequence>MQRSFPSPRILGLELFIIIVLSLLAPILQSPLWKGVMMVLMPQLLGGVRGKISGLKGKGAVAPRGLKVKVNHPTRGNGGMPPNDLVQHISARLDAASHSGNSILGVNVDSSMLQSPQGNTSYLEDIQNVELLDVPVQGVGSQVRLG</sequence>